<dbReference type="Proteomes" id="UP000298125">
    <property type="component" value="Unassembled WGS sequence"/>
</dbReference>
<dbReference type="InterPro" id="IPR002591">
    <property type="entry name" value="Phosphodiest/P_Trfase"/>
</dbReference>
<organism evidence="2 3">
    <name type="scientific">Leptospira perdikensis</name>
    <dbReference type="NCBI Taxonomy" id="2484948"/>
    <lineage>
        <taxon>Bacteria</taxon>
        <taxon>Pseudomonadati</taxon>
        <taxon>Spirochaetota</taxon>
        <taxon>Spirochaetia</taxon>
        <taxon>Leptospirales</taxon>
        <taxon>Leptospiraceae</taxon>
        <taxon>Leptospira</taxon>
    </lineage>
</organism>
<keyword evidence="1" id="KW-0812">Transmembrane</keyword>
<evidence type="ECO:0000256" key="1">
    <source>
        <dbReference type="SAM" id="Phobius"/>
    </source>
</evidence>
<dbReference type="SUPFAM" id="SSF53649">
    <property type="entry name" value="Alkaline phosphatase-like"/>
    <property type="match status" value="1"/>
</dbReference>
<name>A0A4R9JFX7_9LEPT</name>
<evidence type="ECO:0000313" key="3">
    <source>
        <dbReference type="Proteomes" id="UP000298125"/>
    </source>
</evidence>
<gene>
    <name evidence="2" type="ORF">EHQ49_14765</name>
</gene>
<keyword evidence="1" id="KW-0472">Membrane</keyword>
<accession>A0A4R9JFX7</accession>
<reference evidence="2" key="1">
    <citation type="journal article" date="2019" name="PLoS Negl. Trop. Dis.">
        <title>Revisiting the worldwide diversity of Leptospira species in the environment.</title>
        <authorList>
            <person name="Vincent A.T."/>
            <person name="Schiettekatte O."/>
            <person name="Bourhy P."/>
            <person name="Veyrier F.J."/>
            <person name="Picardeau M."/>
        </authorList>
    </citation>
    <scope>NUCLEOTIDE SEQUENCE [LARGE SCALE GENOMIC DNA]</scope>
    <source>
        <strain evidence="2">201702692</strain>
    </source>
</reference>
<dbReference type="Pfam" id="PF01663">
    <property type="entry name" value="Phosphodiest"/>
    <property type="match status" value="1"/>
</dbReference>
<protein>
    <submittedName>
        <fullName evidence="2">Alkaline phosphatase family protein</fullName>
    </submittedName>
</protein>
<dbReference type="AlphaFoldDB" id="A0A4R9JFX7"/>
<feature type="transmembrane region" description="Helical" evidence="1">
    <location>
        <begin position="49"/>
        <end position="66"/>
    </location>
</feature>
<dbReference type="EMBL" id="RQGA01000014">
    <property type="protein sequence ID" value="TGL37487.1"/>
    <property type="molecule type" value="Genomic_DNA"/>
</dbReference>
<dbReference type="Gene3D" id="3.40.720.10">
    <property type="entry name" value="Alkaline Phosphatase, subunit A"/>
    <property type="match status" value="1"/>
</dbReference>
<keyword evidence="1" id="KW-1133">Transmembrane helix</keyword>
<evidence type="ECO:0000313" key="2">
    <source>
        <dbReference type="EMBL" id="TGL37487.1"/>
    </source>
</evidence>
<proteinExistence type="predicted"/>
<dbReference type="PANTHER" id="PTHR10151">
    <property type="entry name" value="ECTONUCLEOTIDE PYROPHOSPHATASE/PHOSPHODIESTERASE"/>
    <property type="match status" value="1"/>
</dbReference>
<dbReference type="CDD" id="cd16018">
    <property type="entry name" value="Enpp"/>
    <property type="match status" value="1"/>
</dbReference>
<dbReference type="OrthoDB" id="9779418at2"/>
<sequence length="509" mass="56907">MKRPSEVFLSAFANSSVCVSRCFHNCRYKTCFNSRAIEGISNLQQIRKFLFFAFGFLLVLFVFLPLEAKPNKPSEKRASQSSKIRQTIVLSIDGFPAYYLLDTKYHSYFPHLNEIFQKYGVSEIVTVNPSVTYPAHTSMVTGKDPAEHGILNNTLSDPFEKNDGGWMWYAEDIFSPTLWDLAKENRKSTANVFWPVTVGAGIDWNLPQYWRKKIPEDDKLLRVLSTKDLHKEAELAVGAPLNDVSKDEVKLKTATWLFQNKKPDLMLVYTTDLDTNHHGFGPGSEKALSRLLELDKAIFEFLQSVGAFSPKGPGLVIVSDHGFHSADVVCAPNVVLKQKGYIRDEDGTFQLTFKSSGGTAVLLPGGNAKLADAEIQSLVSEILAACPGAEWIPANSNMLGEGINQTSEGEENRNLQKKIHPNALGLLRTSQSMFFSGTRKGEVFTKSQTKIHGHGYWNTNPEMKTIGFVYDPTGKKHQFQSVKDVFRIVKDMLGLKEKKNKGPRVSTKP</sequence>
<keyword evidence="3" id="KW-1185">Reference proteome</keyword>
<dbReference type="InterPro" id="IPR017850">
    <property type="entry name" value="Alkaline_phosphatase_core_sf"/>
</dbReference>
<dbReference type="GO" id="GO:0016787">
    <property type="term" value="F:hydrolase activity"/>
    <property type="evidence" value="ECO:0007669"/>
    <property type="project" value="UniProtKB-ARBA"/>
</dbReference>
<comment type="caution">
    <text evidence="2">The sequence shown here is derived from an EMBL/GenBank/DDBJ whole genome shotgun (WGS) entry which is preliminary data.</text>
</comment>
<dbReference type="PANTHER" id="PTHR10151:SF120">
    <property type="entry name" value="BIS(5'-ADENOSYL)-TRIPHOSPHATASE"/>
    <property type="match status" value="1"/>
</dbReference>